<dbReference type="AlphaFoldDB" id="A0A1S0TPF8"/>
<dbReference type="GeneID" id="9948383"/>
<dbReference type="InParanoid" id="A0A1S0TPF8"/>
<evidence type="ECO:0000313" key="1">
    <source>
        <dbReference type="EMBL" id="EFO17564.1"/>
    </source>
</evidence>
<proteinExistence type="predicted"/>
<reference evidence="1" key="1">
    <citation type="submission" date="2012-04" db="EMBL/GenBank/DDBJ databases">
        <title>The Genome Sequence of Loa loa.</title>
        <authorList>
            <consortium name="The Broad Institute Genome Sequencing Platform"/>
            <consortium name="Broad Institute Genome Sequencing Center for Infectious Disease"/>
            <person name="Nutman T.B."/>
            <person name="Fink D.L."/>
            <person name="Russ C."/>
            <person name="Young S."/>
            <person name="Zeng Q."/>
            <person name="Gargeya S."/>
            <person name="Alvarado L."/>
            <person name="Berlin A."/>
            <person name="Chapman S.B."/>
            <person name="Chen Z."/>
            <person name="Freedman E."/>
            <person name="Gellesch M."/>
            <person name="Goldberg J."/>
            <person name="Griggs A."/>
            <person name="Gujja S."/>
            <person name="Heilman E.R."/>
            <person name="Heiman D."/>
            <person name="Howarth C."/>
            <person name="Mehta T."/>
            <person name="Neiman D."/>
            <person name="Pearson M."/>
            <person name="Roberts A."/>
            <person name="Saif S."/>
            <person name="Shea T."/>
            <person name="Shenoy N."/>
            <person name="Sisk P."/>
            <person name="Stolte C."/>
            <person name="Sykes S."/>
            <person name="White J."/>
            <person name="Yandava C."/>
            <person name="Haas B."/>
            <person name="Henn M.R."/>
            <person name="Nusbaum C."/>
            <person name="Birren B."/>
        </authorList>
    </citation>
    <scope>NUCLEOTIDE SEQUENCE [LARGE SCALE GENOMIC DNA]</scope>
</reference>
<dbReference type="EMBL" id="JH712111">
    <property type="protein sequence ID" value="EFO17564.1"/>
    <property type="molecule type" value="Genomic_DNA"/>
</dbReference>
<gene>
    <name evidence="1" type="ORF">LOAG_10934</name>
</gene>
<protein>
    <submittedName>
        <fullName evidence="1">Uncharacterized protein</fullName>
    </submittedName>
</protein>
<sequence>MDRGKSAFKEMGTIDDIVISSNFKRKLDKKERKLRVKDNRGIDRLLRNDRLFHSPLKHNHCEPVENGLKSEATELTVETSSHFTPYALFMQYRSNHQKFADKSGIKVDKKRELKN</sequence>
<dbReference type="KEGG" id="loa:LOAG_10934"/>
<dbReference type="RefSeq" id="XP_003146505.1">
    <property type="nucleotide sequence ID" value="XM_003146457.1"/>
</dbReference>
<name>A0A1S0TPF8_LOALO</name>
<organism evidence="1">
    <name type="scientific">Loa loa</name>
    <name type="common">Eye worm</name>
    <name type="synonym">Filaria loa</name>
    <dbReference type="NCBI Taxonomy" id="7209"/>
    <lineage>
        <taxon>Eukaryota</taxon>
        <taxon>Metazoa</taxon>
        <taxon>Ecdysozoa</taxon>
        <taxon>Nematoda</taxon>
        <taxon>Chromadorea</taxon>
        <taxon>Rhabditida</taxon>
        <taxon>Spirurina</taxon>
        <taxon>Spiruromorpha</taxon>
        <taxon>Filarioidea</taxon>
        <taxon>Onchocercidae</taxon>
        <taxon>Loa</taxon>
    </lineage>
</organism>
<accession>A0A1S0TPF8</accession>
<dbReference type="CTD" id="9948383"/>